<gene>
    <name evidence="10" type="ORF">BC793_106449</name>
</gene>
<dbReference type="OrthoDB" id="9806127at2"/>
<dbReference type="PROSITE" id="PS50929">
    <property type="entry name" value="ABC_TM1F"/>
    <property type="match status" value="1"/>
</dbReference>
<dbReference type="InterPro" id="IPR017871">
    <property type="entry name" value="ABC_transporter-like_CS"/>
</dbReference>
<dbReference type="Proteomes" id="UP000245697">
    <property type="component" value="Unassembled WGS sequence"/>
</dbReference>
<feature type="domain" description="ABC transporter" evidence="8">
    <location>
        <begin position="351"/>
        <end position="601"/>
    </location>
</feature>
<dbReference type="GO" id="GO:0005886">
    <property type="term" value="C:plasma membrane"/>
    <property type="evidence" value="ECO:0007669"/>
    <property type="project" value="UniProtKB-SubCell"/>
</dbReference>
<dbReference type="SUPFAM" id="SSF90123">
    <property type="entry name" value="ABC transporter transmembrane region"/>
    <property type="match status" value="1"/>
</dbReference>
<name>A0A316FIV1_9ACTN</name>
<protein>
    <submittedName>
        <fullName evidence="10">ATP-binding cassette subfamily B protein</fullName>
    </submittedName>
</protein>
<dbReference type="GO" id="GO:0016887">
    <property type="term" value="F:ATP hydrolysis activity"/>
    <property type="evidence" value="ECO:0007669"/>
    <property type="project" value="InterPro"/>
</dbReference>
<comment type="subcellular location">
    <subcellularLocation>
        <location evidence="1">Cell membrane</location>
        <topology evidence="1">Multi-pass membrane protein</topology>
    </subcellularLocation>
</comment>
<organism evidence="10 11">
    <name type="scientific">Actinoplanes xinjiangensis</name>
    <dbReference type="NCBI Taxonomy" id="512350"/>
    <lineage>
        <taxon>Bacteria</taxon>
        <taxon>Bacillati</taxon>
        <taxon>Actinomycetota</taxon>
        <taxon>Actinomycetes</taxon>
        <taxon>Micromonosporales</taxon>
        <taxon>Micromonosporaceae</taxon>
        <taxon>Actinoplanes</taxon>
    </lineage>
</organism>
<evidence type="ECO:0000256" key="3">
    <source>
        <dbReference type="ARBA" id="ARBA00022741"/>
    </source>
</evidence>
<keyword evidence="3" id="KW-0547">Nucleotide-binding</keyword>
<feature type="domain" description="ABC transmembrane type-1" evidence="9">
    <location>
        <begin position="35"/>
        <end position="298"/>
    </location>
</feature>
<feature type="transmembrane region" description="Helical" evidence="7">
    <location>
        <begin position="256"/>
        <end position="278"/>
    </location>
</feature>
<reference evidence="10 11" key="1">
    <citation type="submission" date="2018-05" db="EMBL/GenBank/DDBJ databases">
        <title>Genomic Encyclopedia of Archaeal and Bacterial Type Strains, Phase II (KMG-II): from individual species to whole genera.</title>
        <authorList>
            <person name="Goeker M."/>
        </authorList>
    </citation>
    <scope>NUCLEOTIDE SEQUENCE [LARGE SCALE GENOMIC DNA]</scope>
    <source>
        <strain evidence="10 11">DSM 45184</strain>
    </source>
</reference>
<dbReference type="EMBL" id="QGGR01000006">
    <property type="protein sequence ID" value="PWK48419.1"/>
    <property type="molecule type" value="Genomic_DNA"/>
</dbReference>
<evidence type="ECO:0000313" key="10">
    <source>
        <dbReference type="EMBL" id="PWK48419.1"/>
    </source>
</evidence>
<keyword evidence="4 10" id="KW-0067">ATP-binding</keyword>
<sequence length="613" mass="66047">MTGPTAVPARRIPGHLWAAVRIGAHAAPGVLAGYVVVTVAAGVGPVVAATLLRTVIDGLAGGREAAALLAPALLLACLGLMLGVVPAVRGYLYGRMLRAVGVRAMDRLYQAMSRIIGIGVMENPEFRDRLRMAQQSGRSGPGQLVDDALGSVESAIMMSGFVGVLFALNPWLALLALAAAGPALAAQLWLNRRNARMLWRVSGRARREAHYAELLTSLSAAKELRMLGLGGLFRTRMLREMTGANAEQARQDGRELWVRALLAALTAVIAGAGLIWAVRQAAAGRLSIGDISLLVAAVAGVQSAGSGLVDRFASAHENALLFDHYRTLVDAEPDLPVPANPLPAGPLQRGIELRDVWFRYGPDKPWVLRGVDLTIPHGRTTALVGLNGAGKSTLVKLLCRFYDPTRGSVTWDGQDLRDLDPVEVRDRIGVVFQDFMAYEFTAAENIGVGDLSAMQDRERLTAAAERAGIHQALAALPSGYDTMLTNAWYDDADREDEQTGVLLSGGQWQRVALARAFLRDRRDLLILDEPTAGLDPEAEYELHRGLRRHRQDRTSVLISHRLGTIRDADEIVVLADGVVRERGSHDDLMAADAGYARLFRMQADGYAATGERG</sequence>
<evidence type="ECO:0000256" key="1">
    <source>
        <dbReference type="ARBA" id="ARBA00004651"/>
    </source>
</evidence>
<dbReference type="PANTHER" id="PTHR43394:SF1">
    <property type="entry name" value="ATP-BINDING CASSETTE SUB-FAMILY B MEMBER 10, MITOCHONDRIAL"/>
    <property type="match status" value="1"/>
</dbReference>
<evidence type="ECO:0000259" key="8">
    <source>
        <dbReference type="PROSITE" id="PS50893"/>
    </source>
</evidence>
<dbReference type="InterPro" id="IPR003439">
    <property type="entry name" value="ABC_transporter-like_ATP-bd"/>
</dbReference>
<keyword evidence="6 7" id="KW-0472">Membrane</keyword>
<evidence type="ECO:0000256" key="2">
    <source>
        <dbReference type="ARBA" id="ARBA00022692"/>
    </source>
</evidence>
<proteinExistence type="predicted"/>
<dbReference type="GO" id="GO:0015421">
    <property type="term" value="F:ABC-type oligopeptide transporter activity"/>
    <property type="evidence" value="ECO:0007669"/>
    <property type="project" value="TreeGrafter"/>
</dbReference>
<accession>A0A316FIV1</accession>
<evidence type="ECO:0000256" key="7">
    <source>
        <dbReference type="SAM" id="Phobius"/>
    </source>
</evidence>
<dbReference type="Gene3D" id="1.20.1560.10">
    <property type="entry name" value="ABC transporter type 1, transmembrane domain"/>
    <property type="match status" value="1"/>
</dbReference>
<dbReference type="InterPro" id="IPR039421">
    <property type="entry name" value="Type_1_exporter"/>
</dbReference>
<evidence type="ECO:0000313" key="11">
    <source>
        <dbReference type="Proteomes" id="UP000245697"/>
    </source>
</evidence>
<dbReference type="PROSITE" id="PS50893">
    <property type="entry name" value="ABC_TRANSPORTER_2"/>
    <property type="match status" value="1"/>
</dbReference>
<dbReference type="PANTHER" id="PTHR43394">
    <property type="entry name" value="ATP-DEPENDENT PERMEASE MDL1, MITOCHONDRIAL"/>
    <property type="match status" value="1"/>
</dbReference>
<keyword evidence="5 7" id="KW-1133">Transmembrane helix</keyword>
<dbReference type="SUPFAM" id="SSF52540">
    <property type="entry name" value="P-loop containing nucleoside triphosphate hydrolases"/>
    <property type="match status" value="1"/>
</dbReference>
<keyword evidence="11" id="KW-1185">Reference proteome</keyword>
<dbReference type="SMART" id="SM00382">
    <property type="entry name" value="AAA"/>
    <property type="match status" value="1"/>
</dbReference>
<dbReference type="RefSeq" id="WP_109593441.1">
    <property type="nucleotide sequence ID" value="NZ_BONA01000039.1"/>
</dbReference>
<evidence type="ECO:0000256" key="4">
    <source>
        <dbReference type="ARBA" id="ARBA00022840"/>
    </source>
</evidence>
<dbReference type="InterPro" id="IPR027417">
    <property type="entry name" value="P-loop_NTPase"/>
</dbReference>
<dbReference type="InterPro" id="IPR011527">
    <property type="entry name" value="ABC1_TM_dom"/>
</dbReference>
<evidence type="ECO:0000256" key="5">
    <source>
        <dbReference type="ARBA" id="ARBA00022989"/>
    </source>
</evidence>
<dbReference type="GO" id="GO:0005524">
    <property type="term" value="F:ATP binding"/>
    <property type="evidence" value="ECO:0007669"/>
    <property type="project" value="UniProtKB-KW"/>
</dbReference>
<dbReference type="InterPro" id="IPR003593">
    <property type="entry name" value="AAA+_ATPase"/>
</dbReference>
<dbReference type="PROSITE" id="PS00211">
    <property type="entry name" value="ABC_TRANSPORTER_1"/>
    <property type="match status" value="1"/>
</dbReference>
<comment type="caution">
    <text evidence="10">The sequence shown here is derived from an EMBL/GenBank/DDBJ whole genome shotgun (WGS) entry which is preliminary data.</text>
</comment>
<feature type="transmembrane region" description="Helical" evidence="7">
    <location>
        <begin position="31"/>
        <end position="56"/>
    </location>
</feature>
<dbReference type="Gene3D" id="3.40.50.300">
    <property type="entry name" value="P-loop containing nucleotide triphosphate hydrolases"/>
    <property type="match status" value="1"/>
</dbReference>
<dbReference type="Pfam" id="PF00005">
    <property type="entry name" value="ABC_tran"/>
    <property type="match status" value="1"/>
</dbReference>
<evidence type="ECO:0000256" key="6">
    <source>
        <dbReference type="ARBA" id="ARBA00023136"/>
    </source>
</evidence>
<feature type="transmembrane region" description="Helical" evidence="7">
    <location>
        <begin position="171"/>
        <end position="190"/>
    </location>
</feature>
<dbReference type="AlphaFoldDB" id="A0A316FIV1"/>
<keyword evidence="2 7" id="KW-0812">Transmembrane</keyword>
<evidence type="ECO:0000259" key="9">
    <source>
        <dbReference type="PROSITE" id="PS50929"/>
    </source>
</evidence>
<dbReference type="InterPro" id="IPR036640">
    <property type="entry name" value="ABC1_TM_sf"/>
</dbReference>
<feature type="transmembrane region" description="Helical" evidence="7">
    <location>
        <begin position="68"/>
        <end position="88"/>
    </location>
</feature>